<reference evidence="7 8" key="1">
    <citation type="submission" date="2018-08" db="EMBL/GenBank/DDBJ databases">
        <title>A genome reference for cultivated species of the human gut microbiota.</title>
        <authorList>
            <person name="Zou Y."/>
            <person name="Xue W."/>
            <person name="Luo G."/>
        </authorList>
    </citation>
    <scope>NUCLEOTIDE SEQUENCE [LARGE SCALE GENOMIC DNA]</scope>
    <source>
        <strain evidence="6 8">AM29-12AC</strain>
        <strain evidence="5 7">TM10-17</strain>
    </source>
</reference>
<sequence>MNILIDFTQIPIQKVGVGVYARETFLELLRGTNNKYYCLVQDDDKDMLNTLKSSKIIFVKSKWFRFFFFRFFLEQFYIPWICYKYKINIVHSLHYSFPLIPLRAKKVVTIHDLTFFIYPKAHTIFKRYYFRFFIRFACRFADEIICVSNSTLNDLNLHIKPIKSETQVIPLACEQPKVFDLESINNTKAKFGLHRKYLLFIGTLEPRKNIVNLLIAFEKIVKNDSSIDLVIVGKKGWFYNDTLTKVQELNIANRVIFTGFVTTEEKFIILSGAYAFIYPSIYEGFGLPVLESITYNIPTVTSNISSLPEVVGQAAILINPNNIDSIYNALKEVLYNEDTRLVLAERCSKQAKKFSWEITAKMTENVYDKYQVVK</sequence>
<feature type="domain" description="Glycosyltransferase subfamily 4-like N-terminal" evidence="3">
    <location>
        <begin position="63"/>
        <end position="170"/>
    </location>
</feature>
<dbReference type="Proteomes" id="UP001196342">
    <property type="component" value="Unassembled WGS sequence"/>
</dbReference>
<dbReference type="EMBL" id="JAFBJK010000004">
    <property type="protein sequence ID" value="MBT8727578.1"/>
    <property type="molecule type" value="Genomic_DNA"/>
</dbReference>
<evidence type="ECO:0000313" key="8">
    <source>
        <dbReference type="Proteomes" id="UP000283601"/>
    </source>
</evidence>
<dbReference type="GO" id="GO:0016757">
    <property type="term" value="F:glycosyltransferase activity"/>
    <property type="evidence" value="ECO:0007669"/>
    <property type="project" value="InterPro"/>
</dbReference>
<name>A0A374N8K2_BACUN</name>
<evidence type="ECO:0000313" key="7">
    <source>
        <dbReference type="Proteomes" id="UP000263754"/>
    </source>
</evidence>
<feature type="domain" description="Glycosyl transferase family 1" evidence="2">
    <location>
        <begin position="193"/>
        <end position="353"/>
    </location>
</feature>
<evidence type="ECO:0000313" key="9">
    <source>
        <dbReference type="Proteomes" id="UP001196342"/>
    </source>
</evidence>
<evidence type="ECO:0000259" key="3">
    <source>
        <dbReference type="Pfam" id="PF13439"/>
    </source>
</evidence>
<dbReference type="CDD" id="cd03809">
    <property type="entry name" value="GT4_MtfB-like"/>
    <property type="match status" value="1"/>
</dbReference>
<dbReference type="Pfam" id="PF13439">
    <property type="entry name" value="Glyco_transf_4"/>
    <property type="match status" value="1"/>
</dbReference>
<dbReference type="Gene3D" id="3.40.50.2000">
    <property type="entry name" value="Glycogen Phosphorylase B"/>
    <property type="match status" value="2"/>
</dbReference>
<dbReference type="RefSeq" id="WP_117713483.1">
    <property type="nucleotide sequence ID" value="NZ_BAABXG010000001.1"/>
</dbReference>
<proteinExistence type="predicted"/>
<dbReference type="InterPro" id="IPR028098">
    <property type="entry name" value="Glyco_trans_4-like_N"/>
</dbReference>
<dbReference type="Proteomes" id="UP000263754">
    <property type="component" value="Unassembled WGS sequence"/>
</dbReference>
<dbReference type="AlphaFoldDB" id="A0A374N8K2"/>
<keyword evidence="9" id="KW-1185">Reference proteome</keyword>
<dbReference type="GO" id="GO:0009103">
    <property type="term" value="P:lipopolysaccharide biosynthetic process"/>
    <property type="evidence" value="ECO:0007669"/>
    <property type="project" value="TreeGrafter"/>
</dbReference>
<gene>
    <name evidence="6" type="ORF">DW758_02650</name>
    <name evidence="5" type="ORF">DXD90_00425</name>
    <name evidence="4" type="ORF">JQN06_15705</name>
</gene>
<reference evidence="4 9" key="2">
    <citation type="submission" date="2020-12" db="EMBL/GenBank/DDBJ databases">
        <title>Microorganisms.</title>
        <authorList>
            <person name="Matos J."/>
            <person name="Faleiro L."/>
            <person name="Duarte I."/>
        </authorList>
    </citation>
    <scope>NUCLEOTIDE SEQUENCE [LARGE SCALE GENOMIC DNA]</scope>
    <source>
        <strain evidence="4 9">PtFD3Pch2</strain>
    </source>
</reference>
<organism evidence="5 7">
    <name type="scientific">Bacteroides uniformis</name>
    <dbReference type="NCBI Taxonomy" id="820"/>
    <lineage>
        <taxon>Bacteria</taxon>
        <taxon>Pseudomonadati</taxon>
        <taxon>Bacteroidota</taxon>
        <taxon>Bacteroidia</taxon>
        <taxon>Bacteroidales</taxon>
        <taxon>Bacteroidaceae</taxon>
        <taxon>Bacteroides</taxon>
    </lineage>
</organism>
<evidence type="ECO:0000313" key="6">
    <source>
        <dbReference type="EMBL" id="RHE25976.1"/>
    </source>
</evidence>
<dbReference type="InterPro" id="IPR001296">
    <property type="entry name" value="Glyco_trans_1"/>
</dbReference>
<dbReference type="Pfam" id="PF00534">
    <property type="entry name" value="Glycos_transf_1"/>
    <property type="match status" value="1"/>
</dbReference>
<protein>
    <submittedName>
        <fullName evidence="5">Glycosyltransferase family 1 protein</fullName>
    </submittedName>
    <submittedName>
        <fullName evidence="4">Glycosyltransferase family 4 protein</fullName>
    </submittedName>
</protein>
<comment type="caution">
    <text evidence="5">The sequence shown here is derived from an EMBL/GenBank/DDBJ whole genome shotgun (WGS) entry which is preliminary data.</text>
</comment>
<evidence type="ECO:0000259" key="2">
    <source>
        <dbReference type="Pfam" id="PF00534"/>
    </source>
</evidence>
<keyword evidence="1 5" id="KW-0808">Transferase</keyword>
<dbReference type="Proteomes" id="UP000283601">
    <property type="component" value="Unassembled WGS sequence"/>
</dbReference>
<accession>A0A374N8K2</accession>
<dbReference type="SUPFAM" id="SSF53756">
    <property type="entry name" value="UDP-Glycosyltransferase/glycogen phosphorylase"/>
    <property type="match status" value="1"/>
</dbReference>
<evidence type="ECO:0000256" key="1">
    <source>
        <dbReference type="ARBA" id="ARBA00022679"/>
    </source>
</evidence>
<dbReference type="PANTHER" id="PTHR46401:SF2">
    <property type="entry name" value="GLYCOSYLTRANSFERASE WBBK-RELATED"/>
    <property type="match status" value="1"/>
</dbReference>
<evidence type="ECO:0000313" key="5">
    <source>
        <dbReference type="EMBL" id="RGI80032.1"/>
    </source>
</evidence>
<dbReference type="PANTHER" id="PTHR46401">
    <property type="entry name" value="GLYCOSYLTRANSFERASE WBBK-RELATED"/>
    <property type="match status" value="1"/>
</dbReference>
<evidence type="ECO:0000313" key="4">
    <source>
        <dbReference type="EMBL" id="MBT8727578.1"/>
    </source>
</evidence>
<dbReference type="EMBL" id="QSJZ01000001">
    <property type="protein sequence ID" value="RHE25976.1"/>
    <property type="molecule type" value="Genomic_DNA"/>
</dbReference>
<dbReference type="FunFam" id="3.40.50.2000:FF:000119">
    <property type="entry name" value="Glycosyl transferase group 1"/>
    <property type="match status" value="1"/>
</dbReference>
<dbReference type="EMBL" id="QSOF01000001">
    <property type="protein sequence ID" value="RGI80032.1"/>
    <property type="molecule type" value="Genomic_DNA"/>
</dbReference>